<dbReference type="AlphaFoldDB" id="A0A448XCG3"/>
<accession>A0A448XCG3</accession>
<comment type="caution">
    <text evidence="1">The sequence shown here is derived from an EMBL/GenBank/DDBJ whole genome shotgun (WGS) entry which is preliminary data.</text>
</comment>
<name>A0A448XCG3_9PLAT</name>
<dbReference type="Proteomes" id="UP000784294">
    <property type="component" value="Unassembled WGS sequence"/>
</dbReference>
<sequence>MDCLRLATVLFWACGRCPFNRQFIDVLLPI</sequence>
<gene>
    <name evidence="1" type="ORF">PXEA_LOCUS26943</name>
</gene>
<reference evidence="1" key="1">
    <citation type="submission" date="2018-11" db="EMBL/GenBank/DDBJ databases">
        <authorList>
            <consortium name="Pathogen Informatics"/>
        </authorList>
    </citation>
    <scope>NUCLEOTIDE SEQUENCE</scope>
</reference>
<organism evidence="1 2">
    <name type="scientific">Protopolystoma xenopodis</name>
    <dbReference type="NCBI Taxonomy" id="117903"/>
    <lineage>
        <taxon>Eukaryota</taxon>
        <taxon>Metazoa</taxon>
        <taxon>Spiralia</taxon>
        <taxon>Lophotrochozoa</taxon>
        <taxon>Platyhelminthes</taxon>
        <taxon>Monogenea</taxon>
        <taxon>Polyopisthocotylea</taxon>
        <taxon>Polystomatidea</taxon>
        <taxon>Polystomatidae</taxon>
        <taxon>Protopolystoma</taxon>
    </lineage>
</organism>
<protein>
    <submittedName>
        <fullName evidence="1">Uncharacterized protein</fullName>
    </submittedName>
</protein>
<dbReference type="EMBL" id="CAAALY010245898">
    <property type="protein sequence ID" value="VEL33503.1"/>
    <property type="molecule type" value="Genomic_DNA"/>
</dbReference>
<keyword evidence="2" id="KW-1185">Reference proteome</keyword>
<evidence type="ECO:0000313" key="2">
    <source>
        <dbReference type="Proteomes" id="UP000784294"/>
    </source>
</evidence>
<evidence type="ECO:0000313" key="1">
    <source>
        <dbReference type="EMBL" id="VEL33503.1"/>
    </source>
</evidence>
<proteinExistence type="predicted"/>